<dbReference type="InterPro" id="IPR050973">
    <property type="entry name" value="H3K9_Histone-Lys_N-MTase"/>
</dbReference>
<feature type="domain" description="SET" evidence="9">
    <location>
        <begin position="1252"/>
        <end position="1384"/>
    </location>
</feature>
<organism evidence="11 12">
    <name type="scientific">Psilocybe cf. subviscida</name>
    <dbReference type="NCBI Taxonomy" id="2480587"/>
    <lineage>
        <taxon>Eukaryota</taxon>
        <taxon>Fungi</taxon>
        <taxon>Dikarya</taxon>
        <taxon>Basidiomycota</taxon>
        <taxon>Agaricomycotina</taxon>
        <taxon>Agaricomycetes</taxon>
        <taxon>Agaricomycetidae</taxon>
        <taxon>Agaricales</taxon>
        <taxon>Agaricineae</taxon>
        <taxon>Strophariaceae</taxon>
        <taxon>Psilocybe</taxon>
    </lineage>
</organism>
<keyword evidence="2" id="KW-0158">Chromosome</keyword>
<feature type="compositionally biased region" description="Acidic residues" evidence="8">
    <location>
        <begin position="948"/>
        <end position="963"/>
    </location>
</feature>
<feature type="compositionally biased region" description="Low complexity" evidence="8">
    <location>
        <begin position="334"/>
        <end position="361"/>
    </location>
</feature>
<accession>A0A8H5ERY4</accession>
<evidence type="ECO:0000259" key="9">
    <source>
        <dbReference type="PROSITE" id="PS50280"/>
    </source>
</evidence>
<evidence type="ECO:0000313" key="11">
    <source>
        <dbReference type="EMBL" id="KAF5310154.1"/>
    </source>
</evidence>
<feature type="compositionally biased region" description="Low complexity" evidence="8">
    <location>
        <begin position="466"/>
        <end position="502"/>
    </location>
</feature>
<reference evidence="11 12" key="1">
    <citation type="journal article" date="2020" name="ISME J.">
        <title>Uncovering the hidden diversity of litter-decomposition mechanisms in mushroom-forming fungi.</title>
        <authorList>
            <person name="Floudas D."/>
            <person name="Bentzer J."/>
            <person name="Ahren D."/>
            <person name="Johansson T."/>
            <person name="Persson P."/>
            <person name="Tunlid A."/>
        </authorList>
    </citation>
    <scope>NUCLEOTIDE SEQUENCE [LARGE SCALE GENOMIC DNA]</scope>
    <source>
        <strain evidence="11 12">CBS 101986</strain>
    </source>
</reference>
<dbReference type="InterPro" id="IPR003616">
    <property type="entry name" value="Post-SET_dom"/>
</dbReference>
<protein>
    <recommendedName>
        <fullName evidence="13">SET domain-containing protein</fullName>
    </recommendedName>
</protein>
<evidence type="ECO:0000256" key="7">
    <source>
        <dbReference type="ARBA" id="ARBA00022833"/>
    </source>
</evidence>
<comment type="subcellular location">
    <subcellularLocation>
        <location evidence="1">Chromosome</location>
    </subcellularLocation>
</comment>
<dbReference type="PANTHER" id="PTHR46223:SF4">
    <property type="entry name" value="HISTONE-LYSINE N-METHYLTRANSFERASE-RELATED"/>
    <property type="match status" value="1"/>
</dbReference>
<evidence type="ECO:0000256" key="3">
    <source>
        <dbReference type="ARBA" id="ARBA00022603"/>
    </source>
</evidence>
<dbReference type="Pfam" id="PF05033">
    <property type="entry name" value="Pre-SET"/>
    <property type="match status" value="1"/>
</dbReference>
<feature type="compositionally biased region" description="Low complexity" evidence="8">
    <location>
        <begin position="370"/>
        <end position="379"/>
    </location>
</feature>
<dbReference type="EMBL" id="JAACJJ010000058">
    <property type="protein sequence ID" value="KAF5310154.1"/>
    <property type="molecule type" value="Genomic_DNA"/>
</dbReference>
<dbReference type="GO" id="GO:0005634">
    <property type="term" value="C:nucleus"/>
    <property type="evidence" value="ECO:0007669"/>
    <property type="project" value="InterPro"/>
</dbReference>
<feature type="compositionally biased region" description="Low complexity" evidence="8">
    <location>
        <begin position="511"/>
        <end position="520"/>
    </location>
</feature>
<dbReference type="Gene3D" id="2.170.270.10">
    <property type="entry name" value="SET domain"/>
    <property type="match status" value="1"/>
</dbReference>
<evidence type="ECO:0000256" key="6">
    <source>
        <dbReference type="ARBA" id="ARBA00022723"/>
    </source>
</evidence>
<feature type="compositionally biased region" description="Polar residues" evidence="8">
    <location>
        <begin position="665"/>
        <end position="682"/>
    </location>
</feature>
<keyword evidence="7" id="KW-0862">Zinc</keyword>
<comment type="caution">
    <text evidence="11">The sequence shown here is derived from an EMBL/GenBank/DDBJ whole genome shotgun (WGS) entry which is preliminary data.</text>
</comment>
<dbReference type="PROSITE" id="PS50868">
    <property type="entry name" value="POST_SET"/>
    <property type="match status" value="1"/>
</dbReference>
<sequence>MVPNRAGQSPAPQWEILQDHGATDSSEVEDARNDVPPHRMAPKPALKRKESDRPMQMNSVKRPRVEQNVGSNSQPSTAGSSRQTGGGSAAGTTAAVSATRSTDSPDAAAELLQYAKTIPVASKPRRVTDQGRAFISAPVAGSTGGTSATQPSPARARPTQPQNHTQLPFRPRPRHSQTVPNSMKSASHAPPPTDVEIIAISSGDEKPAPAVRPLTMKKTKRLALNSASKKRSLKPESASAPLKVKTKSSPEVIVVLDSDEEEVVRKVGNAKGANGSASASASLSASTGATATTSVKGKTRVTEHSDASMASASDIPAPPPRPKTATNAKGKARAVSSDVDSDASMAYARASPPTSRPSSRTDVLPPPSSLSPRTPAPALTIARVSTMLPVPPSPATKVEPVTPQRRSSASNSAFATGSARLSRPEFTFASEATPISASTFAAATPSPSASLPESPRYTPIVKKSTQGIRARVGAGAGSSASIGSQQRHSQAGQSSQQGQKIQVAVKSTAFSRPPVSVSVPLPRKAGPKRMVVSDSESGSAEDSGSGSSSVSQSHPSSRPHNVLPGAGSLRLQSHSASRSAQMGSEAEPEPDTRGLSDALGLTHQQASISASHTDSDRSSRNNGKGKEKEVQIITAPLPGRKSTTHSRTASASSTAPHPVPATGKVTPSVSNANPAASTSSLVGPQAPRIPSASRGTGALMSTTAVSAPKPPHVYKFPQPPQLPKERQASTPGDSDGVLPAESDGLSSDAGYENVLRGSQLIVNKLAQLRKEKSAASIPVASSPPNATGPLKHPHPRVISPDEQEQPSTSPPPISPTPPLQASSTSTLLATAVPRPLLNEVRPQSAPSLVSPVAGSGGLARTGGHRVPLPSKHQRPLSISAIPQRLHTTAAAAQQRTSNPSSGIELRSPGNKPIWPPPPPSEPASPTDQGPFTGLEAPNVSGEVHMITDDETDAAPDIADEASEGDGGALIEADRSEEFEQSDDEELQEIEQVQQEVAEMSQSLAAASLSGPASVEDLEEDIPEVEDRGEGPSRRLTRSTRSSSASSGMHERMPPTPSSDENTNAFVETGSDGYANSADELAASASRPQGKTYGGFPVLTWKEFRKDLRNFTPECLYAADIPRALHDHINRMTPHTRLLPGMRAVYEAMIQENTAADEPDAPPVRIENPVDEEPTPAWEFYYTNKIYHGAGVPPPDIQTLRQREAYGNQIKMNFAYDKAGNLAHPGYPIYECNDLCGCGDECMNRVVQHGRKVGVAIRKTPNKGWGIFATQRIASGQFIGIYSGELLTDHEAHERGIKYNKWGKTYLFDIDFHHLKDPDDQNWTNKFTVDAYHCGNFTRFLNHSCDPNSRLYPCYINEGNIQKPLLAIFSRRVIEADEEVCFNYQGSYPGDDDDDEDEEPMTEREAKDRDLIYEKCMCGAKNCTGVMFK</sequence>
<dbReference type="SMART" id="SM00317">
    <property type="entry name" value="SET"/>
    <property type="match status" value="1"/>
</dbReference>
<keyword evidence="4" id="KW-0808">Transferase</keyword>
<dbReference type="PANTHER" id="PTHR46223">
    <property type="entry name" value="HISTONE-LYSINE N-METHYLTRANSFERASE SUV39H"/>
    <property type="match status" value="1"/>
</dbReference>
<feature type="compositionally biased region" description="Polar residues" evidence="8">
    <location>
        <begin position="1"/>
        <end position="11"/>
    </location>
</feature>
<keyword evidence="3" id="KW-0489">Methyltransferase</keyword>
<feature type="compositionally biased region" description="Polar residues" evidence="8">
    <location>
        <begin position="570"/>
        <end position="582"/>
    </location>
</feature>
<feature type="compositionally biased region" description="Low complexity" evidence="8">
    <location>
        <begin position="774"/>
        <end position="785"/>
    </location>
</feature>
<feature type="compositionally biased region" description="Polar residues" evidence="8">
    <location>
        <begin position="890"/>
        <end position="901"/>
    </location>
</feature>
<dbReference type="InterPro" id="IPR001214">
    <property type="entry name" value="SET_dom"/>
</dbReference>
<feature type="compositionally biased region" description="Basic and acidic residues" evidence="8">
    <location>
        <begin position="613"/>
        <end position="630"/>
    </location>
</feature>
<dbReference type="InterPro" id="IPR046341">
    <property type="entry name" value="SET_dom_sf"/>
</dbReference>
<dbReference type="InterPro" id="IPR007728">
    <property type="entry name" value="Pre-SET_dom"/>
</dbReference>
<evidence type="ECO:0008006" key="13">
    <source>
        <dbReference type="Google" id="ProtNLM"/>
    </source>
</evidence>
<feature type="compositionally biased region" description="Polar residues" evidence="8">
    <location>
        <begin position="819"/>
        <end position="828"/>
    </location>
</feature>
<feature type="compositionally biased region" description="Pro residues" evidence="8">
    <location>
        <begin position="913"/>
        <end position="922"/>
    </location>
</feature>
<keyword evidence="6" id="KW-0479">Metal-binding</keyword>
<dbReference type="OrthoDB" id="308383at2759"/>
<evidence type="ECO:0000256" key="8">
    <source>
        <dbReference type="SAM" id="MobiDB-lite"/>
    </source>
</evidence>
<dbReference type="GO" id="GO:0008270">
    <property type="term" value="F:zinc ion binding"/>
    <property type="evidence" value="ECO:0007669"/>
    <property type="project" value="InterPro"/>
</dbReference>
<dbReference type="Pfam" id="PF00856">
    <property type="entry name" value="SET"/>
    <property type="match status" value="1"/>
</dbReference>
<dbReference type="GO" id="GO:0005694">
    <property type="term" value="C:chromosome"/>
    <property type="evidence" value="ECO:0007669"/>
    <property type="project" value="UniProtKB-SubCell"/>
</dbReference>
<dbReference type="GO" id="GO:0046974">
    <property type="term" value="F:histone H3K9 methyltransferase activity"/>
    <property type="evidence" value="ECO:0007669"/>
    <property type="project" value="TreeGrafter"/>
</dbReference>
<evidence type="ECO:0000256" key="4">
    <source>
        <dbReference type="ARBA" id="ARBA00022679"/>
    </source>
</evidence>
<dbReference type="SUPFAM" id="SSF82199">
    <property type="entry name" value="SET domain"/>
    <property type="match status" value="1"/>
</dbReference>
<feature type="compositionally biased region" description="Pro residues" evidence="8">
    <location>
        <begin position="808"/>
        <end position="818"/>
    </location>
</feature>
<feature type="compositionally biased region" description="Low complexity" evidence="8">
    <location>
        <begin position="439"/>
        <end position="455"/>
    </location>
</feature>
<feature type="compositionally biased region" description="Low complexity" evidence="8">
    <location>
        <begin position="645"/>
        <end position="662"/>
    </location>
</feature>
<feature type="compositionally biased region" description="Polar residues" evidence="8">
    <location>
        <begin position="602"/>
        <end position="612"/>
    </location>
</feature>
<proteinExistence type="predicted"/>
<feature type="domain" description="Post-SET" evidence="10">
    <location>
        <begin position="1411"/>
        <end position="1427"/>
    </location>
</feature>
<feature type="region of interest" description="Disordered" evidence="8">
    <location>
        <begin position="1"/>
        <end position="247"/>
    </location>
</feature>
<dbReference type="Proteomes" id="UP000567179">
    <property type="component" value="Unassembled WGS sequence"/>
</dbReference>
<feature type="compositionally biased region" description="Polar residues" evidence="8">
    <location>
        <begin position="404"/>
        <end position="415"/>
    </location>
</feature>
<feature type="compositionally biased region" description="Low complexity" evidence="8">
    <location>
        <begin position="267"/>
        <end position="296"/>
    </location>
</feature>
<feature type="compositionally biased region" description="Acidic residues" evidence="8">
    <location>
        <begin position="978"/>
        <end position="988"/>
    </location>
</feature>
<evidence type="ECO:0000256" key="5">
    <source>
        <dbReference type="ARBA" id="ARBA00022691"/>
    </source>
</evidence>
<feature type="compositionally biased region" description="Low complexity" evidence="8">
    <location>
        <begin position="90"/>
        <end position="102"/>
    </location>
</feature>
<name>A0A8H5ERY4_9AGAR</name>
<evidence type="ECO:0000256" key="2">
    <source>
        <dbReference type="ARBA" id="ARBA00022454"/>
    </source>
</evidence>
<evidence type="ECO:0000259" key="10">
    <source>
        <dbReference type="PROSITE" id="PS50868"/>
    </source>
</evidence>
<feature type="compositionally biased region" description="Low complexity" evidence="8">
    <location>
        <begin position="989"/>
        <end position="1013"/>
    </location>
</feature>
<evidence type="ECO:0000313" key="12">
    <source>
        <dbReference type="Proteomes" id="UP000567179"/>
    </source>
</evidence>
<dbReference type="PROSITE" id="PS50280">
    <property type="entry name" value="SET"/>
    <property type="match status" value="1"/>
</dbReference>
<keyword evidence="5" id="KW-0949">S-adenosyl-L-methionine</keyword>
<feature type="region of interest" description="Disordered" evidence="8">
    <location>
        <begin position="771"/>
        <end position="1072"/>
    </location>
</feature>
<feature type="compositionally biased region" description="Acidic residues" evidence="8">
    <location>
        <begin position="1389"/>
        <end position="1399"/>
    </location>
</feature>
<evidence type="ECO:0000256" key="1">
    <source>
        <dbReference type="ARBA" id="ARBA00004286"/>
    </source>
</evidence>
<feature type="compositionally biased region" description="Polar residues" evidence="8">
    <location>
        <begin position="176"/>
        <end position="185"/>
    </location>
</feature>
<gene>
    <name evidence="11" type="ORF">D9619_010558</name>
</gene>
<feature type="region of interest" description="Disordered" evidence="8">
    <location>
        <begin position="1385"/>
        <end position="1405"/>
    </location>
</feature>
<dbReference type="GO" id="GO:0032259">
    <property type="term" value="P:methylation"/>
    <property type="evidence" value="ECO:0007669"/>
    <property type="project" value="UniProtKB-KW"/>
</dbReference>
<keyword evidence="12" id="KW-1185">Reference proteome</keyword>
<feature type="compositionally biased region" description="Low complexity" evidence="8">
    <location>
        <begin position="532"/>
        <end position="556"/>
    </location>
</feature>
<feature type="region of interest" description="Disordered" evidence="8">
    <location>
        <begin position="267"/>
        <end position="421"/>
    </location>
</feature>
<feature type="region of interest" description="Disordered" evidence="8">
    <location>
        <begin position="439"/>
        <end position="752"/>
    </location>
</feature>